<dbReference type="AlphaFoldDB" id="A0A4U1JH06"/>
<keyword evidence="2" id="KW-1185">Reference proteome</keyword>
<gene>
    <name evidence="1" type="ORF">E8A74_06895</name>
</gene>
<dbReference type="EMBL" id="SSMQ01000005">
    <property type="protein sequence ID" value="TKD11854.1"/>
    <property type="molecule type" value="Genomic_DNA"/>
</dbReference>
<sequence>MPAGRWRGGGVARFGLFGGAERFGRARGPAAAASGVLLHGPRGAGLALYRFGASAPYVGGLGGNSYSNDFVVSSKSLPTEFERHQKLPAWVVPHLNGKSLNVFMVPPARKASLRQQFDAAYSKR</sequence>
<protein>
    <submittedName>
        <fullName evidence="1">Uncharacterized protein</fullName>
    </submittedName>
</protein>
<name>A0A4U1JH06_9BACT</name>
<proteinExistence type="predicted"/>
<evidence type="ECO:0000313" key="1">
    <source>
        <dbReference type="EMBL" id="TKD11854.1"/>
    </source>
</evidence>
<reference evidence="1 2" key="1">
    <citation type="submission" date="2019-04" db="EMBL/GenBank/DDBJ databases">
        <authorList>
            <person name="Li Y."/>
            <person name="Wang J."/>
        </authorList>
    </citation>
    <scope>NUCLEOTIDE SEQUENCE [LARGE SCALE GENOMIC DNA]</scope>
    <source>
        <strain evidence="1 2">DSM 14668</strain>
    </source>
</reference>
<dbReference type="RefSeq" id="WP_136928128.1">
    <property type="nucleotide sequence ID" value="NZ_SSMQ01000005.1"/>
</dbReference>
<organism evidence="1 2">
    <name type="scientific">Polyangium fumosum</name>
    <dbReference type="NCBI Taxonomy" id="889272"/>
    <lineage>
        <taxon>Bacteria</taxon>
        <taxon>Pseudomonadati</taxon>
        <taxon>Myxococcota</taxon>
        <taxon>Polyangia</taxon>
        <taxon>Polyangiales</taxon>
        <taxon>Polyangiaceae</taxon>
        <taxon>Polyangium</taxon>
    </lineage>
</organism>
<comment type="caution">
    <text evidence="1">The sequence shown here is derived from an EMBL/GenBank/DDBJ whole genome shotgun (WGS) entry which is preliminary data.</text>
</comment>
<evidence type="ECO:0000313" key="2">
    <source>
        <dbReference type="Proteomes" id="UP000309215"/>
    </source>
</evidence>
<accession>A0A4U1JH06</accession>
<dbReference type="Proteomes" id="UP000309215">
    <property type="component" value="Unassembled WGS sequence"/>
</dbReference>